<dbReference type="InterPro" id="IPR011515">
    <property type="entry name" value="Shugoshin_C"/>
</dbReference>
<feature type="region of interest" description="Disordered" evidence="9">
    <location>
        <begin position="555"/>
        <end position="581"/>
    </location>
</feature>
<sequence length="855" mass="95760">MESGAPEAPSLRVFGGIQRRATREKRSGAPKATHLNASLLASKIKAKILNNSSLLKTSLKINNKALAVALSAEKENSRRLKNENLLLQREVDELHFQNVSLREKLICLNKTLIKIEAFLNNNLLTAIEMTIIPEHIAKSVTLEDQCNSSDHQIRSVEQHGDIPYIAKHEGKKQDEIVVCKALDHLKHIFVLSAEAAADQMSPGLSVAEGMQHSSETNKMETVLVTNIFAKENQSSVEQLSSNALNVGLENESSVGECEKHSKAGNSPFPICGYVTKRKKRDMVCKSITPNDSDRKTDLKITSDCSTDTVSTTNEICYEIAPKGASHIELCSQPRNEPGHTGKVSFSNDHTSEETVYDTDMELTASDLGEILIIKSKGKERNTNIIKGSKKSSGLREMKYSNAEKQIKDNYKTKRCNKNIQKHGKVKQTRTIENKENISPKKPLSKRKTFQGEKLKNTKCNNFGKDFRSSNKNDRQIQLVNLENHKQTTNILQTEKVTDTISETVQNVDNQVPERDISVSGSEDLLKTCCTESLPLTERDFSNVMVTKQHLCAATETSTSSKSNQGNHQTEQSGKTNAKSSDNSKEIFCNYNITTGDEGNEENGHKELSQSDKRRIFAKASRKTYIIYPKSHSRGKTFEKQELQDENIPPTDSHKAAENKQRTFNVQNVQVSCSQQETEFCAELFPSKVHYRSKSNRKTNVVSSCDQNTGRSIENAVSKSTEDTTGIYRVQKNIPVLKSPEILQRHYQGRKGCASIQKGDKVCEESHSQTSISDSGNKPLQELTNISIHCLPNPKKDLEEKATTPVRRRRTTVCYKEPSIKSKLRRGDELTDKSFLNSPVFKIKNKPTFKSKSRLL</sequence>
<evidence type="ECO:0000256" key="8">
    <source>
        <dbReference type="ARBA" id="ARBA00023328"/>
    </source>
</evidence>
<dbReference type="Pfam" id="PF07557">
    <property type="entry name" value="Shugoshin_C"/>
    <property type="match status" value="1"/>
</dbReference>
<dbReference type="GO" id="GO:0051177">
    <property type="term" value="P:meiotic sister chromatid cohesion"/>
    <property type="evidence" value="ECO:0007669"/>
    <property type="project" value="TreeGrafter"/>
</dbReference>
<comment type="subcellular location">
    <subcellularLocation>
        <location evidence="1">Chromosome</location>
        <location evidence="1">Centromere</location>
    </subcellularLocation>
</comment>
<evidence type="ECO:0000256" key="4">
    <source>
        <dbReference type="ARBA" id="ARBA00022618"/>
    </source>
</evidence>
<evidence type="ECO:0000256" key="3">
    <source>
        <dbReference type="ARBA" id="ARBA00022454"/>
    </source>
</evidence>
<name>A0A9Q0Y8B9_9SAUR</name>
<dbReference type="OrthoDB" id="5990092at2759"/>
<keyword evidence="6" id="KW-0175">Coiled coil</keyword>
<dbReference type="AlphaFoldDB" id="A0A9Q0Y8B9"/>
<evidence type="ECO:0000256" key="9">
    <source>
        <dbReference type="SAM" id="MobiDB-lite"/>
    </source>
</evidence>
<proteinExistence type="inferred from homology"/>
<accession>A0A9Q0Y8B9</accession>
<dbReference type="GO" id="GO:0045132">
    <property type="term" value="P:meiotic chromosome segregation"/>
    <property type="evidence" value="ECO:0007669"/>
    <property type="project" value="InterPro"/>
</dbReference>
<dbReference type="GO" id="GO:0000776">
    <property type="term" value="C:kinetochore"/>
    <property type="evidence" value="ECO:0007669"/>
    <property type="project" value="TreeGrafter"/>
</dbReference>
<comment type="similarity">
    <text evidence="2">Belongs to the shugoshin family.</text>
</comment>
<keyword evidence="5" id="KW-0159">Chromosome partition</keyword>
<evidence type="ECO:0000313" key="12">
    <source>
        <dbReference type="Proteomes" id="UP001142489"/>
    </source>
</evidence>
<reference evidence="11" key="1">
    <citation type="journal article" date="2023" name="DNA Res.">
        <title>Chromosome-level genome assembly of Phrynocephalus forsythii using third-generation DNA sequencing and Hi-C analysis.</title>
        <authorList>
            <person name="Qi Y."/>
            <person name="Zhao W."/>
            <person name="Zhao Y."/>
            <person name="Niu C."/>
            <person name="Cao S."/>
            <person name="Zhang Y."/>
        </authorList>
    </citation>
    <scope>NUCLEOTIDE SEQUENCE</scope>
    <source>
        <tissue evidence="11">Muscle</tissue>
    </source>
</reference>
<keyword evidence="7" id="KW-0131">Cell cycle</keyword>
<dbReference type="GO" id="GO:0005634">
    <property type="term" value="C:nucleus"/>
    <property type="evidence" value="ECO:0007669"/>
    <property type="project" value="InterPro"/>
</dbReference>
<evidence type="ECO:0000259" key="10">
    <source>
        <dbReference type="Pfam" id="PF07557"/>
    </source>
</evidence>
<keyword evidence="12" id="KW-1185">Reference proteome</keyword>
<protein>
    <recommendedName>
        <fullName evidence="10">Shugoshin C-terminal domain-containing protein</fullName>
    </recommendedName>
</protein>
<dbReference type="EMBL" id="JAPFRF010000001">
    <property type="protein sequence ID" value="KAJ7345477.1"/>
    <property type="molecule type" value="Genomic_DNA"/>
</dbReference>
<feature type="compositionally biased region" description="Polar residues" evidence="9">
    <location>
        <begin position="555"/>
        <end position="580"/>
    </location>
</feature>
<keyword evidence="8" id="KW-0137">Centromere</keyword>
<feature type="domain" description="Shugoshin C-terminal" evidence="10">
    <location>
        <begin position="806"/>
        <end position="825"/>
    </location>
</feature>
<evidence type="ECO:0000256" key="7">
    <source>
        <dbReference type="ARBA" id="ARBA00023306"/>
    </source>
</evidence>
<evidence type="ECO:0000256" key="6">
    <source>
        <dbReference type="ARBA" id="ARBA00023054"/>
    </source>
</evidence>
<evidence type="ECO:0000256" key="5">
    <source>
        <dbReference type="ARBA" id="ARBA00022829"/>
    </source>
</evidence>
<comment type="caution">
    <text evidence="11">The sequence shown here is derived from an EMBL/GenBank/DDBJ whole genome shotgun (WGS) entry which is preliminary data.</text>
</comment>
<dbReference type="InterPro" id="IPR038889">
    <property type="entry name" value="Shugoshin1/2"/>
</dbReference>
<organism evidence="11 12">
    <name type="scientific">Phrynocephalus forsythii</name>
    <dbReference type="NCBI Taxonomy" id="171643"/>
    <lineage>
        <taxon>Eukaryota</taxon>
        <taxon>Metazoa</taxon>
        <taxon>Chordata</taxon>
        <taxon>Craniata</taxon>
        <taxon>Vertebrata</taxon>
        <taxon>Euteleostomi</taxon>
        <taxon>Lepidosauria</taxon>
        <taxon>Squamata</taxon>
        <taxon>Bifurcata</taxon>
        <taxon>Unidentata</taxon>
        <taxon>Episquamata</taxon>
        <taxon>Toxicofera</taxon>
        <taxon>Iguania</taxon>
        <taxon>Acrodonta</taxon>
        <taxon>Agamidae</taxon>
        <taxon>Agaminae</taxon>
        <taxon>Phrynocephalus</taxon>
    </lineage>
</organism>
<gene>
    <name evidence="11" type="ORF">JRQ81_001427</name>
</gene>
<dbReference type="GO" id="GO:0051301">
    <property type="term" value="P:cell division"/>
    <property type="evidence" value="ECO:0007669"/>
    <property type="project" value="UniProtKB-KW"/>
</dbReference>
<evidence type="ECO:0000256" key="2">
    <source>
        <dbReference type="ARBA" id="ARBA00010845"/>
    </source>
</evidence>
<keyword evidence="3" id="KW-0158">Chromosome</keyword>
<dbReference type="Proteomes" id="UP001142489">
    <property type="component" value="Unassembled WGS sequence"/>
</dbReference>
<evidence type="ECO:0000256" key="1">
    <source>
        <dbReference type="ARBA" id="ARBA00004584"/>
    </source>
</evidence>
<dbReference type="PANTHER" id="PTHR21577:SF3">
    <property type="entry name" value="SHUGOSHIN 1-RELATED"/>
    <property type="match status" value="1"/>
</dbReference>
<keyword evidence="4" id="KW-0132">Cell division</keyword>
<evidence type="ECO:0000313" key="11">
    <source>
        <dbReference type="EMBL" id="KAJ7345477.1"/>
    </source>
</evidence>
<dbReference type="PANTHER" id="PTHR21577">
    <property type="entry name" value="SHUGOSHIN"/>
    <property type="match status" value="1"/>
</dbReference>